<dbReference type="PANTHER" id="PTHR33376">
    <property type="match status" value="1"/>
</dbReference>
<evidence type="ECO:0000256" key="1">
    <source>
        <dbReference type="ARBA" id="ARBA00022729"/>
    </source>
</evidence>
<keyword evidence="1 2" id="KW-0732">Signal</keyword>
<dbReference type="PANTHER" id="PTHR33376:SF4">
    <property type="entry name" value="SIALIC ACID-BINDING PERIPLASMIC PROTEIN SIAP"/>
    <property type="match status" value="1"/>
</dbReference>
<dbReference type="EMBL" id="JAEKJZ010000003">
    <property type="protein sequence ID" value="MBN9672004.1"/>
    <property type="molecule type" value="Genomic_DNA"/>
</dbReference>
<dbReference type="InterPro" id="IPR038404">
    <property type="entry name" value="TRAP_DctP_sf"/>
</dbReference>
<gene>
    <name evidence="3" type="ORF">JF539_16760</name>
</gene>
<evidence type="ECO:0000256" key="2">
    <source>
        <dbReference type="SAM" id="SignalP"/>
    </source>
</evidence>
<feature type="signal peptide" evidence="2">
    <location>
        <begin position="1"/>
        <end position="21"/>
    </location>
</feature>
<dbReference type="RefSeq" id="WP_207141845.1">
    <property type="nucleotide sequence ID" value="NZ_JAEKJZ010000003.1"/>
</dbReference>
<accession>A0A939EFM7</accession>
<proteinExistence type="predicted"/>
<name>A0A939EFM7_9HYPH</name>
<sequence length="330" mass="35486">MNRLKTTLKAAVAVLPMTAAAAVPASAEKWDMPLAYSATNFHSMTAAEFAKCVTTGTGGEIEIVTHPSGSLFPGAQIKRAIQTGQVPIGERLLSGHQNENAIFGVDSIPFLATSFDDAAKLWDAAKDPLTGVLADQGLTLLYSVPWPPQGLYFKDEVKSVDDMKGVKFRSYSNATSRLAELTGMLPVTIEAAEISQAFATGVADSMISSGATGYDRKVWESLNYFYEVDAWLPRNYIMVNSDVWSGVSDANKNVIKGCAELAEYAGTWRAKEYTQFTLQGLRDGGMTVAPPSDELKAQLKEIGETMTEEWLADAGDQGKAIVDAFKASGN</sequence>
<organism evidence="3 4">
    <name type="scientific">Roseibium aggregatum</name>
    <dbReference type="NCBI Taxonomy" id="187304"/>
    <lineage>
        <taxon>Bacteria</taxon>
        <taxon>Pseudomonadati</taxon>
        <taxon>Pseudomonadota</taxon>
        <taxon>Alphaproteobacteria</taxon>
        <taxon>Hyphomicrobiales</taxon>
        <taxon>Stappiaceae</taxon>
        <taxon>Roseibium</taxon>
    </lineage>
</organism>
<evidence type="ECO:0000313" key="4">
    <source>
        <dbReference type="Proteomes" id="UP000664096"/>
    </source>
</evidence>
<feature type="chain" id="PRO_5036921647" evidence="2">
    <location>
        <begin position="22"/>
        <end position="330"/>
    </location>
</feature>
<dbReference type="Pfam" id="PF03480">
    <property type="entry name" value="DctP"/>
    <property type="match status" value="1"/>
</dbReference>
<reference evidence="3" key="1">
    <citation type="submission" date="2020-12" db="EMBL/GenBank/DDBJ databases">
        <title>Oil enriched cultivation method for isolating marine PHA-producing bacteria.</title>
        <authorList>
            <person name="Zheng W."/>
            <person name="Yu S."/>
            <person name="Huang Y."/>
        </authorList>
    </citation>
    <scope>NUCLEOTIDE SEQUENCE</scope>
    <source>
        <strain evidence="3">SY-2-12</strain>
    </source>
</reference>
<dbReference type="GO" id="GO:0055085">
    <property type="term" value="P:transmembrane transport"/>
    <property type="evidence" value="ECO:0007669"/>
    <property type="project" value="InterPro"/>
</dbReference>
<protein>
    <submittedName>
        <fullName evidence="3">TRAP transporter substrate-binding protein</fullName>
    </submittedName>
</protein>
<comment type="caution">
    <text evidence="3">The sequence shown here is derived from an EMBL/GenBank/DDBJ whole genome shotgun (WGS) entry which is preliminary data.</text>
</comment>
<dbReference type="Gene3D" id="3.40.190.170">
    <property type="entry name" value="Bacterial extracellular solute-binding protein, family 7"/>
    <property type="match status" value="1"/>
</dbReference>
<evidence type="ECO:0000313" key="3">
    <source>
        <dbReference type="EMBL" id="MBN9672004.1"/>
    </source>
</evidence>
<dbReference type="InterPro" id="IPR018389">
    <property type="entry name" value="DctP_fam"/>
</dbReference>
<dbReference type="CDD" id="cd13602">
    <property type="entry name" value="PBP2_TRAP_BpDctp6_7"/>
    <property type="match status" value="1"/>
</dbReference>
<dbReference type="AlphaFoldDB" id="A0A939EFM7"/>
<dbReference type="Proteomes" id="UP000664096">
    <property type="component" value="Unassembled WGS sequence"/>
</dbReference>
<dbReference type="NCBIfam" id="NF037995">
    <property type="entry name" value="TRAP_S1"/>
    <property type="match status" value="1"/>
</dbReference>